<dbReference type="SUPFAM" id="SSF48264">
    <property type="entry name" value="Cytochrome P450"/>
    <property type="match status" value="1"/>
</dbReference>
<evidence type="ECO:0000313" key="8">
    <source>
        <dbReference type="EMBL" id="MFC4540640.1"/>
    </source>
</evidence>
<dbReference type="Pfam" id="PF00067">
    <property type="entry name" value="p450"/>
    <property type="match status" value="1"/>
</dbReference>
<evidence type="ECO:0000256" key="6">
    <source>
        <dbReference type="ARBA" id="ARBA00023033"/>
    </source>
</evidence>
<dbReference type="PROSITE" id="PS00086">
    <property type="entry name" value="CYTOCHROME_P450"/>
    <property type="match status" value="1"/>
</dbReference>
<accession>A0ABD5PJF9</accession>
<keyword evidence="3 7" id="KW-0479">Metal-binding</keyword>
<evidence type="ECO:0000256" key="7">
    <source>
        <dbReference type="RuleBase" id="RU000461"/>
    </source>
</evidence>
<comment type="caution">
    <text evidence="8">The sequence shown here is derived from an EMBL/GenBank/DDBJ whole genome shotgun (WGS) entry which is preliminary data.</text>
</comment>
<dbReference type="InterPro" id="IPR002401">
    <property type="entry name" value="Cyt_P450_E_grp-I"/>
</dbReference>
<evidence type="ECO:0000256" key="2">
    <source>
        <dbReference type="ARBA" id="ARBA00022617"/>
    </source>
</evidence>
<dbReference type="InterPro" id="IPR036396">
    <property type="entry name" value="Cyt_P450_sf"/>
</dbReference>
<dbReference type="PRINTS" id="PR00463">
    <property type="entry name" value="EP450I"/>
</dbReference>
<protein>
    <submittedName>
        <fullName evidence="8">Cytochrome P450</fullName>
    </submittedName>
</protein>
<dbReference type="GO" id="GO:0046872">
    <property type="term" value="F:metal ion binding"/>
    <property type="evidence" value="ECO:0007669"/>
    <property type="project" value="UniProtKB-KW"/>
</dbReference>
<dbReference type="InterPro" id="IPR001128">
    <property type="entry name" value="Cyt_P450"/>
</dbReference>
<reference evidence="8 9" key="1">
    <citation type="journal article" date="2019" name="Int. J. Syst. Evol. Microbiol.">
        <title>The Global Catalogue of Microorganisms (GCM) 10K type strain sequencing project: providing services to taxonomists for standard genome sequencing and annotation.</title>
        <authorList>
            <consortium name="The Broad Institute Genomics Platform"/>
            <consortium name="The Broad Institute Genome Sequencing Center for Infectious Disease"/>
            <person name="Wu L."/>
            <person name="Ma J."/>
        </authorList>
    </citation>
    <scope>NUCLEOTIDE SEQUENCE [LARGE SCALE GENOMIC DNA]</scope>
    <source>
        <strain evidence="8 9">WLHS5</strain>
    </source>
</reference>
<dbReference type="RefSeq" id="WP_250138804.1">
    <property type="nucleotide sequence ID" value="NZ_JALIQP010000001.1"/>
</dbReference>
<dbReference type="AlphaFoldDB" id="A0ABD5PJF9"/>
<keyword evidence="4 7" id="KW-0560">Oxidoreductase</keyword>
<proteinExistence type="inferred from homology"/>
<evidence type="ECO:0000313" key="9">
    <source>
        <dbReference type="Proteomes" id="UP001595898"/>
    </source>
</evidence>
<keyword evidence="5 7" id="KW-0408">Iron</keyword>
<name>A0ABD5PJF9_9EURY</name>
<keyword evidence="2 7" id="KW-0349">Heme</keyword>
<evidence type="ECO:0000256" key="1">
    <source>
        <dbReference type="ARBA" id="ARBA00010617"/>
    </source>
</evidence>
<comment type="similarity">
    <text evidence="1 7">Belongs to the cytochrome P450 family.</text>
</comment>
<dbReference type="PRINTS" id="PR00385">
    <property type="entry name" value="P450"/>
</dbReference>
<dbReference type="PANTHER" id="PTHR24291:SF50">
    <property type="entry name" value="BIFUNCTIONAL ALBAFLAVENONE MONOOXYGENASE_TERPENE SYNTHASE"/>
    <property type="match status" value="1"/>
</dbReference>
<keyword evidence="9" id="KW-1185">Reference proteome</keyword>
<dbReference type="PANTHER" id="PTHR24291">
    <property type="entry name" value="CYTOCHROME P450 FAMILY 4"/>
    <property type="match status" value="1"/>
</dbReference>
<dbReference type="Proteomes" id="UP001595898">
    <property type="component" value="Unassembled WGS sequence"/>
</dbReference>
<dbReference type="GO" id="GO:0004497">
    <property type="term" value="F:monooxygenase activity"/>
    <property type="evidence" value="ECO:0007669"/>
    <property type="project" value="UniProtKB-KW"/>
</dbReference>
<gene>
    <name evidence="8" type="ORF">ACFO5R_01705</name>
</gene>
<sequence>MSSHTRPPGPRGVPIAGSLPRYAEDPFRFVTELRDTYGDVAAFDLGPNRTVLLTSPAAVERVLVTDESAFSKPSFQIDALGDLLGEGLLLSEGETWRERRSLAGPAFAPDRVASLAPLMAERATAMVDRWDDGDERDLEWEMTRTTLEIIVDAMFGIDLDPGRARQIRRLLEPIGRRFEPDPRRLLVPDWVPTAGQREFDRSIAELERIVEGFVDRRRREGIDESDRDLLALLLRAREAGAIDDEGIRDELLTMLLAGHDTTALVLTYAWALLSDHPDVERRVHEEVDALFAAIDDPTDLTAADVRELATLRNVLRETMRLYPPVYALFRQVDRPVEISGYRLPAGSLVLLSQWATHRDPRHFEAPTRFDPDRWADPSHPTYAYFPFGAGPRSCIGKGFTMLEAPIIAAVAAREFRLRRVESGPIDLRGSLTAHPDGGMPMELVARS</sequence>
<keyword evidence="6 7" id="KW-0503">Monooxygenase</keyword>
<dbReference type="InterPro" id="IPR050196">
    <property type="entry name" value="Cytochrome_P450_Monoox"/>
</dbReference>
<dbReference type="InterPro" id="IPR017972">
    <property type="entry name" value="Cyt_P450_CS"/>
</dbReference>
<dbReference type="Gene3D" id="1.10.630.10">
    <property type="entry name" value="Cytochrome P450"/>
    <property type="match status" value="1"/>
</dbReference>
<organism evidence="8 9">
    <name type="scientific">Halosolutus amylolyticus</name>
    <dbReference type="NCBI Taxonomy" id="2932267"/>
    <lineage>
        <taxon>Archaea</taxon>
        <taxon>Methanobacteriati</taxon>
        <taxon>Methanobacteriota</taxon>
        <taxon>Stenosarchaea group</taxon>
        <taxon>Halobacteria</taxon>
        <taxon>Halobacteriales</taxon>
        <taxon>Natrialbaceae</taxon>
        <taxon>Halosolutus</taxon>
    </lineage>
</organism>
<evidence type="ECO:0000256" key="4">
    <source>
        <dbReference type="ARBA" id="ARBA00023002"/>
    </source>
</evidence>
<dbReference type="EMBL" id="JBHSFA010000002">
    <property type="protein sequence ID" value="MFC4540640.1"/>
    <property type="molecule type" value="Genomic_DNA"/>
</dbReference>
<evidence type="ECO:0000256" key="3">
    <source>
        <dbReference type="ARBA" id="ARBA00022723"/>
    </source>
</evidence>
<evidence type="ECO:0000256" key="5">
    <source>
        <dbReference type="ARBA" id="ARBA00023004"/>
    </source>
</evidence>